<dbReference type="EMBL" id="KU574722">
    <property type="protein sequence ID" value="AMM43725.1"/>
    <property type="molecule type" value="Genomic_DNA"/>
</dbReference>
<keyword evidence="2" id="KW-1185">Reference proteome</keyword>
<evidence type="ECO:0000313" key="2">
    <source>
        <dbReference type="Proteomes" id="UP000223891"/>
    </source>
</evidence>
<evidence type="ECO:0000313" key="1">
    <source>
        <dbReference type="EMBL" id="AMM43725.1"/>
    </source>
</evidence>
<reference evidence="2" key="1">
    <citation type="submission" date="2016-01" db="EMBL/GenBank/DDBJ databases">
        <title>Isolation and Characterization of Enterobacteria phage CBB.</title>
        <authorList>
            <person name="Buttimer C.T.H."/>
            <person name="Hendrix H."/>
            <person name="Alexandre H."/>
            <person name="O'Mahony J."/>
            <person name="Lavigne R."/>
            <person name="Coffey A."/>
        </authorList>
    </citation>
    <scope>NUCLEOTIDE SEQUENCE [LARGE SCALE GENOMIC DNA]</scope>
</reference>
<name>A0A1L2CUN2_9CAUD</name>
<accession>A0A1L2CUN2</accession>
<gene>
    <name evidence="1" type="ORF">CBB_160</name>
</gene>
<sequence length="138" mass="16131">MTFLEQFKTAREVYLSLINEHGADIMREIVKEIGINHPGLTTGMIIGYTPEWNDGEACEHSTDVQISYLDEDHVMQFMELEEDHEFNNVSREEGRIIERELDLVDVILQEIYGTNYKFAFTIIDGNITIKHEEYYCGY</sequence>
<dbReference type="Proteomes" id="UP000223891">
    <property type="component" value="Segment"/>
</dbReference>
<organism evidence="1 2">
    <name type="scientific">Pectobacterium phage vB_PcaM_CBB</name>
    <dbReference type="NCBI Taxonomy" id="2772511"/>
    <lineage>
        <taxon>Viruses</taxon>
        <taxon>Duplodnaviria</taxon>
        <taxon>Heunggongvirae</taxon>
        <taxon>Uroviricota</taxon>
        <taxon>Caudoviricetes</taxon>
        <taxon>Mimasvirus</taxon>
        <taxon>Mimasvirus CBB</taxon>
    </lineage>
</organism>
<proteinExistence type="predicted"/>
<protein>
    <submittedName>
        <fullName evidence="1">Uncharacterized protein</fullName>
    </submittedName>
</protein>